<protein>
    <recommendedName>
        <fullName evidence="10">Tol-Pal system protein TolR</fullName>
    </recommendedName>
</protein>
<keyword evidence="3 10" id="KW-1003">Cell membrane</keyword>
<name>A0A0U2XWR5_9GAMM</name>
<comment type="similarity">
    <text evidence="2 10">Belongs to the ExbD/TolR family.</text>
</comment>
<sequence>MYQHKRRRPVAEINVVPYIDVMLVLLIIFMATAPLITHGVKVDLPQMEESDLVDTKDAPPIIATIDAEGRYYVTVGTDPDAPMDAVEVAAIIKLKLQQNPETPVMIKGSGHVSYQEVLLLMDFLKNAGVPSVGLMTKSFEDS</sequence>
<dbReference type="EMBL" id="CP013611">
    <property type="protein sequence ID" value="ALU42482.1"/>
    <property type="molecule type" value="Genomic_DNA"/>
</dbReference>
<gene>
    <name evidence="10" type="primary">tolR</name>
    <name evidence="11" type="ORF">AT705_05715</name>
</gene>
<keyword evidence="5 10" id="KW-0132">Cell division</keyword>
<evidence type="ECO:0000256" key="2">
    <source>
        <dbReference type="ARBA" id="ARBA00005811"/>
    </source>
</evidence>
<keyword evidence="8 10" id="KW-0472">Membrane</keyword>
<dbReference type="InterPro" id="IPR003400">
    <property type="entry name" value="ExbD"/>
</dbReference>
<dbReference type="RefSeq" id="WP_058795850.1">
    <property type="nucleotide sequence ID" value="NZ_CP013611.1"/>
</dbReference>
<evidence type="ECO:0000256" key="5">
    <source>
        <dbReference type="ARBA" id="ARBA00022618"/>
    </source>
</evidence>
<keyword evidence="6 10" id="KW-0812">Transmembrane</keyword>
<dbReference type="Gene3D" id="3.30.420.270">
    <property type="match status" value="1"/>
</dbReference>
<dbReference type="PANTHER" id="PTHR30558:SF7">
    <property type="entry name" value="TOL-PAL SYSTEM PROTEIN TOLR"/>
    <property type="match status" value="1"/>
</dbReference>
<comment type="subunit">
    <text evidence="10">The Tol-Pal system is composed of five core proteins: the inner membrane proteins TolA, TolQ and TolR, the periplasmic protein TolB and the outer membrane protein Pal. They form a network linking the inner and outer membranes and the peptidoglycan layer.</text>
</comment>
<proteinExistence type="inferred from homology"/>
<organism evidence="11 12">
    <name type="scientific">Pseudoalteromonas rubra</name>
    <dbReference type="NCBI Taxonomy" id="43658"/>
    <lineage>
        <taxon>Bacteria</taxon>
        <taxon>Pseudomonadati</taxon>
        <taxon>Pseudomonadota</taxon>
        <taxon>Gammaproteobacteria</taxon>
        <taxon>Alteromonadales</taxon>
        <taxon>Pseudoalteromonadaceae</taxon>
        <taxon>Pseudoalteromonas</taxon>
    </lineage>
</organism>
<dbReference type="PANTHER" id="PTHR30558">
    <property type="entry name" value="EXBD MEMBRANE COMPONENT OF PMF-DRIVEN MACROMOLECULE IMPORT SYSTEM"/>
    <property type="match status" value="1"/>
</dbReference>
<dbReference type="GO" id="GO:0022857">
    <property type="term" value="F:transmembrane transporter activity"/>
    <property type="evidence" value="ECO:0007669"/>
    <property type="project" value="InterPro"/>
</dbReference>
<keyword evidence="7 10" id="KW-1133">Transmembrane helix</keyword>
<evidence type="ECO:0000256" key="8">
    <source>
        <dbReference type="ARBA" id="ARBA00023136"/>
    </source>
</evidence>
<dbReference type="NCBIfam" id="TIGR02801">
    <property type="entry name" value="tolR"/>
    <property type="match status" value="1"/>
</dbReference>
<comment type="function">
    <text evidence="10">Part of the Tol-Pal system, which plays a role in outer membrane invagination during cell division and is important for maintaining outer membrane integrity.</text>
</comment>
<evidence type="ECO:0000256" key="3">
    <source>
        <dbReference type="ARBA" id="ARBA00022475"/>
    </source>
</evidence>
<comment type="subcellular location">
    <subcellularLocation>
        <location evidence="10">Cell inner membrane</location>
        <topology evidence="10">Single-pass membrane protein</topology>
    </subcellularLocation>
    <subcellularLocation>
        <location evidence="1">Cell membrane</location>
        <topology evidence="1">Single-pass membrane protein</topology>
    </subcellularLocation>
</comment>
<feature type="transmembrane region" description="Helical" evidence="10">
    <location>
        <begin position="21"/>
        <end position="40"/>
    </location>
</feature>
<dbReference type="GO" id="GO:0051301">
    <property type="term" value="P:cell division"/>
    <property type="evidence" value="ECO:0007669"/>
    <property type="project" value="UniProtKB-UniRule"/>
</dbReference>
<keyword evidence="9 10" id="KW-0131">Cell cycle</keyword>
<evidence type="ECO:0000256" key="4">
    <source>
        <dbReference type="ARBA" id="ARBA00022519"/>
    </source>
</evidence>
<keyword evidence="4 10" id="KW-0997">Cell inner membrane</keyword>
<evidence type="ECO:0000256" key="7">
    <source>
        <dbReference type="ARBA" id="ARBA00022989"/>
    </source>
</evidence>
<dbReference type="HAMAP" id="MF_02203">
    <property type="entry name" value="TolR"/>
    <property type="match status" value="1"/>
</dbReference>
<evidence type="ECO:0000313" key="12">
    <source>
        <dbReference type="Proteomes" id="UP000069015"/>
    </source>
</evidence>
<dbReference type="GO" id="GO:0015031">
    <property type="term" value="P:protein transport"/>
    <property type="evidence" value="ECO:0007669"/>
    <property type="project" value="InterPro"/>
</dbReference>
<accession>A0A0U2XWR5</accession>
<dbReference type="InterPro" id="IPR014168">
    <property type="entry name" value="Tol-Pal_TolR"/>
</dbReference>
<evidence type="ECO:0000256" key="6">
    <source>
        <dbReference type="ARBA" id="ARBA00022692"/>
    </source>
</evidence>
<evidence type="ECO:0000256" key="1">
    <source>
        <dbReference type="ARBA" id="ARBA00004162"/>
    </source>
</evidence>
<evidence type="ECO:0000256" key="10">
    <source>
        <dbReference type="HAMAP-Rule" id="MF_02203"/>
    </source>
</evidence>
<dbReference type="Pfam" id="PF02472">
    <property type="entry name" value="ExbD"/>
    <property type="match status" value="1"/>
</dbReference>
<dbReference type="GO" id="GO:0005886">
    <property type="term" value="C:plasma membrane"/>
    <property type="evidence" value="ECO:0007669"/>
    <property type="project" value="UniProtKB-SubCell"/>
</dbReference>
<evidence type="ECO:0000256" key="9">
    <source>
        <dbReference type="ARBA" id="ARBA00023306"/>
    </source>
</evidence>
<dbReference type="Proteomes" id="UP000069015">
    <property type="component" value="Chromosome 1"/>
</dbReference>
<evidence type="ECO:0000313" key="11">
    <source>
        <dbReference type="EMBL" id="ALU42482.1"/>
    </source>
</evidence>
<reference evidence="11 12" key="1">
    <citation type="submission" date="2015-12" db="EMBL/GenBank/DDBJ databases">
        <title>Complete genome sequence of Pseudoalteromonas rubra SCSIO 6842, harboring a conjugative plasmid.</title>
        <authorList>
            <person name="Li B."/>
            <person name="Wang X."/>
        </authorList>
    </citation>
    <scope>NUCLEOTIDE SEQUENCE [LARGE SCALE GENOMIC DNA]</scope>
    <source>
        <strain evidence="11 12">SCSIO 6842</strain>
    </source>
</reference>
<dbReference type="KEGG" id="prr:AT705_05715"/>
<dbReference type="AlphaFoldDB" id="A0A0U2XWR5"/>